<evidence type="ECO:0000259" key="11">
    <source>
        <dbReference type="PROSITE" id="PS50865"/>
    </source>
</evidence>
<gene>
    <name evidence="13" type="primary">USP19</name>
</gene>
<feature type="domain" description="CS" evidence="12">
    <location>
        <begin position="71"/>
        <end position="160"/>
    </location>
</feature>
<dbReference type="InterPro" id="IPR001394">
    <property type="entry name" value="Peptidase_C19_UCH"/>
</dbReference>
<dbReference type="Pfam" id="PF00443">
    <property type="entry name" value="UCH"/>
    <property type="match status" value="1"/>
</dbReference>
<dbReference type="Gene3D" id="6.10.140.2220">
    <property type="match status" value="1"/>
</dbReference>
<dbReference type="Gene3D" id="2.60.40.790">
    <property type="match status" value="2"/>
</dbReference>
<evidence type="ECO:0000256" key="1">
    <source>
        <dbReference type="ARBA" id="ARBA00000707"/>
    </source>
</evidence>
<feature type="compositionally biased region" description="Basic and acidic residues" evidence="8">
    <location>
        <begin position="15"/>
        <end position="47"/>
    </location>
</feature>
<dbReference type="InterPro" id="IPR050185">
    <property type="entry name" value="Ub_carboxyl-term_hydrolase"/>
</dbReference>
<evidence type="ECO:0000313" key="14">
    <source>
        <dbReference type="Proteomes" id="UP000694559"/>
    </source>
</evidence>
<feature type="compositionally biased region" description="Polar residues" evidence="8">
    <location>
        <begin position="886"/>
        <end position="904"/>
    </location>
</feature>
<accession>A0A8C6VC24</accession>
<dbReference type="PANTHER" id="PTHR21646">
    <property type="entry name" value="UBIQUITIN CARBOXYL-TERMINAL HYDROLASE"/>
    <property type="match status" value="1"/>
</dbReference>
<keyword evidence="6" id="KW-0862">Zinc</keyword>
<evidence type="ECO:0000259" key="12">
    <source>
        <dbReference type="PROSITE" id="PS51203"/>
    </source>
</evidence>
<dbReference type="FunFam" id="3.90.70.10:FF:000012">
    <property type="entry name" value="ubiquitin carboxyl-terminal hydrolase 19 isoform X2"/>
    <property type="match status" value="1"/>
</dbReference>
<dbReference type="PROSITE" id="PS50235">
    <property type="entry name" value="USP_3"/>
    <property type="match status" value="1"/>
</dbReference>
<protein>
    <recommendedName>
        <fullName evidence="2">ubiquitinyl hydrolase 1</fullName>
        <ecNumber evidence="2">3.4.19.12</ecNumber>
    </recommendedName>
</protein>
<feature type="transmembrane region" description="Helical" evidence="9">
    <location>
        <begin position="1245"/>
        <end position="1266"/>
    </location>
</feature>
<feature type="region of interest" description="Disordered" evidence="8">
    <location>
        <begin position="1"/>
        <end position="47"/>
    </location>
</feature>
<dbReference type="PROSITE" id="PS00973">
    <property type="entry name" value="USP_2"/>
    <property type="match status" value="1"/>
</dbReference>
<organism evidence="13 14">
    <name type="scientific">Naja naja</name>
    <name type="common">Indian cobra</name>
    <dbReference type="NCBI Taxonomy" id="35670"/>
    <lineage>
        <taxon>Eukaryota</taxon>
        <taxon>Metazoa</taxon>
        <taxon>Chordata</taxon>
        <taxon>Craniata</taxon>
        <taxon>Vertebrata</taxon>
        <taxon>Euteleostomi</taxon>
        <taxon>Lepidosauria</taxon>
        <taxon>Squamata</taxon>
        <taxon>Bifurcata</taxon>
        <taxon>Unidentata</taxon>
        <taxon>Episquamata</taxon>
        <taxon>Toxicofera</taxon>
        <taxon>Serpentes</taxon>
        <taxon>Colubroidea</taxon>
        <taxon>Elapidae</taxon>
        <taxon>Elapinae</taxon>
        <taxon>Naja</taxon>
    </lineage>
</organism>
<keyword evidence="9" id="KW-0812">Transmembrane</keyword>
<dbReference type="InterPro" id="IPR018200">
    <property type="entry name" value="USP_CS"/>
</dbReference>
<dbReference type="InterPro" id="IPR008978">
    <property type="entry name" value="HSP20-like_chaperone"/>
</dbReference>
<dbReference type="GeneTree" id="ENSGT00940000159085"/>
<dbReference type="SUPFAM" id="SSF144232">
    <property type="entry name" value="HIT/MYND zinc finger-like"/>
    <property type="match status" value="1"/>
</dbReference>
<feature type="compositionally biased region" description="Basic and acidic residues" evidence="8">
    <location>
        <begin position="343"/>
        <end position="360"/>
    </location>
</feature>
<dbReference type="FunFam" id="6.10.140.2220:FF:000004">
    <property type="entry name" value="ubiquitin carboxyl-terminal hydrolase 19 isoform X9"/>
    <property type="match status" value="1"/>
</dbReference>
<dbReference type="OrthoDB" id="265776at2759"/>
<dbReference type="PANTHER" id="PTHR21646:SF74">
    <property type="entry name" value="UBIQUITIN CARBOXYL-TERMINAL HYDROLASE 19"/>
    <property type="match status" value="1"/>
</dbReference>
<feature type="domain" description="MYND-type" evidence="11">
    <location>
        <begin position="716"/>
        <end position="758"/>
    </location>
</feature>
<dbReference type="SUPFAM" id="SSF54001">
    <property type="entry name" value="Cysteine proteinases"/>
    <property type="match status" value="1"/>
</dbReference>
<sequence length="1272" mass="143683">MSSSASVPGQRRTARGVDDATNKKKQKDRANQESKEGEKPAGSDLKKGTDLSHRYHCIYKFNGMYYRDLAGREGLLEWKQNADEVIVKLNLGSRNPKVEEVDSSFTDTNCVIKLPDGRQWSCEFYEEIESSCTKVQFKKGNILQLVLPKKIPLHSWASLSVSFIPFLIFSSCFPETLNSSKIGSNHPWSHCRYCFIFFLLEPEPIVNLTFVKNDSYEKGNDSMVVHVYVKEIHKEMSSVHFREQDFTLMFQTSDANFLRLHQGCSAHSVFRWQVKLRNLIEPDQCTYNFTTARINICLKKRHSQRWGGLEAPATRVGGAKVAMPTGPTPLDKSQPGSNQHPLSTKEEARAVEKEKPRAEDSGLDSVAARTVSDHLPVKQEPLVPSPKPTCMVPPMTHSPVSNESVEEEEEEEDKKVCLPGFTGLVNLGNTCFMNSVIQSLSNTRELRDYFHDRSFESEINYSNPLGTGGRLAIGFAVLLRALWKGTHHAFQPSKLKAIVASKASQFTGYAQHDAQEFMAFLLDGLHEDLNRIQNKPYTETVDSDGRPDEVVAEEAWQRHKMRNDSFIVDLFQGQFKSKLVCPVCSKVSITFDPFLYLPVPLPQKQKVLTVYYFAKEPHNKPVKFLVSISKENSTAMEVLDSVSHSVRVNSENLRLAEVIKNHFHRMFLPSQSLDAVSPTDLLLCFEVLSPELAKERVVELQVQQRPQVPSIPITKCAACQKKQQSDEEKLKRCTRCYRVGYCNVVCQRTHWSNHKTLCRPENIGFPFLISIPESRLTYARLAQLLEGYARYSVSVFQPPFQVGRMPSEQGLPLLSSEKQEPPVRSSCATVGSAAAAAAAVETSAMESGDGARAPHLLQEPQPSLSAPELQPELGDASTFRSKVPTGRSSGLSLDSGYSESSAESQLESCLERELPYERVPRPEAAIPGYQHPAEGLSSQVTQFYINKIDATSKEQKLEDKGDAPLDLTDDCSLALVWKNNERMKEFVLVESKELECVEDPGSASEAARAGHFTLEQCLNLFTKPEVLAPEEAWYCPKCKQHREASKQLMLWRLPNILIIQLKRFSFRSFIWRDKINDMVDFPVRSLDLSKFCIGQKDEQQLPMYDLYAVINHYGGMIGGHYTAYARLPSDKNSQRSDVGWRLFDDSTVTTVDESQVVTRYAYVLFYRRRNSPVDRPPRGPPRPSDPRGDLAPSAEAAASQASLLWQELEAEEDAARRLMRNPWRSCSQRTRKLSSECPDEGHVRYFVLGTMAAIVALFLNVFYPLIYQTRWR</sequence>
<feature type="region of interest" description="Disordered" evidence="8">
    <location>
        <begin position="378"/>
        <end position="404"/>
    </location>
</feature>
<dbReference type="Pfam" id="PF16602">
    <property type="entry name" value="USP19_linker"/>
    <property type="match status" value="1"/>
</dbReference>
<keyword evidence="3" id="KW-0479">Metal-binding</keyword>
<evidence type="ECO:0000256" key="7">
    <source>
        <dbReference type="PROSITE-ProRule" id="PRU00134"/>
    </source>
</evidence>
<feature type="region of interest" description="Disordered" evidence="8">
    <location>
        <begin position="318"/>
        <end position="365"/>
    </location>
</feature>
<dbReference type="PROSITE" id="PS00972">
    <property type="entry name" value="USP_1"/>
    <property type="match status" value="1"/>
</dbReference>
<dbReference type="GO" id="GO:0008270">
    <property type="term" value="F:zinc ion binding"/>
    <property type="evidence" value="ECO:0007669"/>
    <property type="project" value="UniProtKB-KW"/>
</dbReference>
<dbReference type="GO" id="GO:0004843">
    <property type="term" value="F:cysteine-type deubiquitinase activity"/>
    <property type="evidence" value="ECO:0007669"/>
    <property type="project" value="UniProtKB-EC"/>
</dbReference>
<keyword evidence="14" id="KW-1185">Reference proteome</keyword>
<evidence type="ECO:0000256" key="4">
    <source>
        <dbReference type="ARBA" id="ARBA00022771"/>
    </source>
</evidence>
<feature type="region of interest" description="Disordered" evidence="8">
    <location>
        <begin position="844"/>
        <end position="904"/>
    </location>
</feature>
<evidence type="ECO:0000256" key="2">
    <source>
        <dbReference type="ARBA" id="ARBA00012759"/>
    </source>
</evidence>
<dbReference type="CDD" id="cd06466">
    <property type="entry name" value="p23_CS_SGT1_like"/>
    <property type="match status" value="1"/>
</dbReference>
<dbReference type="PROSITE" id="PS50865">
    <property type="entry name" value="ZF_MYND_2"/>
    <property type="match status" value="1"/>
</dbReference>
<dbReference type="GO" id="GO:0016579">
    <property type="term" value="P:protein deubiquitination"/>
    <property type="evidence" value="ECO:0007669"/>
    <property type="project" value="InterPro"/>
</dbReference>
<dbReference type="EC" id="3.4.19.12" evidence="2"/>
<keyword evidence="9" id="KW-0472">Membrane</keyword>
<dbReference type="InterPro" id="IPR007052">
    <property type="entry name" value="CS_dom"/>
</dbReference>
<dbReference type="CDD" id="cd06463">
    <property type="entry name" value="p23_like"/>
    <property type="match status" value="1"/>
</dbReference>
<dbReference type="FunFam" id="3.90.70.10:FF:000020">
    <property type="entry name" value="ubiquitin carboxyl-terminal hydrolase 19 isoform X4"/>
    <property type="match status" value="1"/>
</dbReference>
<dbReference type="InterPro" id="IPR038765">
    <property type="entry name" value="Papain-like_cys_pep_sf"/>
</dbReference>
<dbReference type="PROSITE" id="PS51203">
    <property type="entry name" value="CS"/>
    <property type="match status" value="2"/>
</dbReference>
<dbReference type="Pfam" id="PF01753">
    <property type="entry name" value="zf-MYND"/>
    <property type="match status" value="1"/>
</dbReference>
<dbReference type="InterPro" id="IPR028889">
    <property type="entry name" value="USP"/>
</dbReference>
<evidence type="ECO:0000256" key="6">
    <source>
        <dbReference type="ARBA" id="ARBA00022833"/>
    </source>
</evidence>
<reference evidence="13" key="1">
    <citation type="submission" date="2025-08" db="UniProtKB">
        <authorList>
            <consortium name="Ensembl"/>
        </authorList>
    </citation>
    <scope>IDENTIFICATION</scope>
</reference>
<evidence type="ECO:0000313" key="13">
    <source>
        <dbReference type="Ensembl" id="ENSNNAP00000004165.1"/>
    </source>
</evidence>
<proteinExistence type="predicted"/>
<feature type="region of interest" description="Disordered" evidence="8">
    <location>
        <begin position="1171"/>
        <end position="1193"/>
    </location>
</feature>
<evidence type="ECO:0000259" key="10">
    <source>
        <dbReference type="PROSITE" id="PS50235"/>
    </source>
</evidence>
<dbReference type="AlphaFoldDB" id="A0A8C6VC24"/>
<dbReference type="Proteomes" id="UP000694559">
    <property type="component" value="Unplaced"/>
</dbReference>
<evidence type="ECO:0000256" key="8">
    <source>
        <dbReference type="SAM" id="MobiDB-lite"/>
    </source>
</evidence>
<comment type="catalytic activity">
    <reaction evidence="1">
        <text>Thiol-dependent hydrolysis of ester, thioester, amide, peptide and isopeptide bonds formed by the C-terminal Gly of ubiquitin (a 76-residue protein attached to proteins as an intracellular targeting signal).</text>
        <dbReference type="EC" id="3.4.19.12"/>
    </reaction>
</comment>
<keyword evidence="5" id="KW-0378">Hydrolase</keyword>
<dbReference type="Gene3D" id="3.90.70.10">
    <property type="entry name" value="Cysteine proteinases"/>
    <property type="match status" value="2"/>
</dbReference>
<keyword evidence="4 7" id="KW-0863">Zinc-finger</keyword>
<evidence type="ECO:0000256" key="3">
    <source>
        <dbReference type="ARBA" id="ARBA00022723"/>
    </source>
</evidence>
<name>A0A8C6VC24_NAJNA</name>
<evidence type="ECO:0000256" key="9">
    <source>
        <dbReference type="SAM" id="Phobius"/>
    </source>
</evidence>
<dbReference type="GO" id="GO:0036503">
    <property type="term" value="P:ERAD pathway"/>
    <property type="evidence" value="ECO:0007669"/>
    <property type="project" value="TreeGrafter"/>
</dbReference>
<feature type="domain" description="CS" evidence="12">
    <location>
        <begin position="208"/>
        <end position="310"/>
    </location>
</feature>
<feature type="domain" description="USP" evidence="10">
    <location>
        <begin position="422"/>
        <end position="1169"/>
    </location>
</feature>
<dbReference type="PROSITE" id="PS01360">
    <property type="entry name" value="ZF_MYND_1"/>
    <property type="match status" value="1"/>
</dbReference>
<dbReference type="Ensembl" id="ENSNNAT00000004357.1">
    <property type="protein sequence ID" value="ENSNNAP00000004165.1"/>
    <property type="gene ID" value="ENSNNAG00000001936.1"/>
</dbReference>
<dbReference type="SUPFAM" id="SSF49764">
    <property type="entry name" value="HSP20-like chaperones"/>
    <property type="match status" value="2"/>
</dbReference>
<reference evidence="13" key="2">
    <citation type="submission" date="2025-09" db="UniProtKB">
        <authorList>
            <consortium name="Ensembl"/>
        </authorList>
    </citation>
    <scope>IDENTIFICATION</scope>
</reference>
<dbReference type="CDD" id="cd02674">
    <property type="entry name" value="Peptidase_C19R"/>
    <property type="match status" value="1"/>
</dbReference>
<dbReference type="Pfam" id="PF04969">
    <property type="entry name" value="CS"/>
    <property type="match status" value="2"/>
</dbReference>
<dbReference type="InterPro" id="IPR002893">
    <property type="entry name" value="Znf_MYND"/>
</dbReference>
<evidence type="ECO:0000256" key="5">
    <source>
        <dbReference type="ARBA" id="ARBA00022801"/>
    </source>
</evidence>
<keyword evidence="9" id="KW-1133">Transmembrane helix</keyword>